<evidence type="ECO:0000313" key="3">
    <source>
        <dbReference type="Proteomes" id="UP000006375"/>
    </source>
</evidence>
<keyword evidence="3" id="KW-1185">Reference proteome</keyword>
<gene>
    <name evidence="2" type="ordered locus">GOX2298</name>
</gene>
<organism evidence="2 3">
    <name type="scientific">Gluconobacter oxydans (strain 621H)</name>
    <name type="common">Gluconobacter suboxydans</name>
    <dbReference type="NCBI Taxonomy" id="290633"/>
    <lineage>
        <taxon>Bacteria</taxon>
        <taxon>Pseudomonadati</taxon>
        <taxon>Pseudomonadota</taxon>
        <taxon>Alphaproteobacteria</taxon>
        <taxon>Acetobacterales</taxon>
        <taxon>Acetobacteraceae</taxon>
        <taxon>Gluconobacter</taxon>
    </lineage>
</organism>
<feature type="region of interest" description="Disordered" evidence="1">
    <location>
        <begin position="1"/>
        <end position="87"/>
    </location>
</feature>
<dbReference type="EMBL" id="CP000009">
    <property type="protein sequence ID" value="AAW62031.1"/>
    <property type="molecule type" value="Genomic_DNA"/>
</dbReference>
<feature type="compositionally biased region" description="Polar residues" evidence="1">
    <location>
        <begin position="62"/>
        <end position="71"/>
    </location>
</feature>
<name>Q5FNL6_GLUOX</name>
<dbReference type="HOGENOM" id="CLU_1052759_0_0_5"/>
<feature type="compositionally biased region" description="Basic and acidic residues" evidence="1">
    <location>
        <begin position="140"/>
        <end position="149"/>
    </location>
</feature>
<evidence type="ECO:0000256" key="1">
    <source>
        <dbReference type="SAM" id="MobiDB-lite"/>
    </source>
</evidence>
<dbReference type="KEGG" id="gox:GOX2298"/>
<accession>Q5FNL6</accession>
<protein>
    <submittedName>
        <fullName evidence="2">Uncharacterized protein</fullName>
    </submittedName>
</protein>
<reference evidence="2 3" key="1">
    <citation type="journal article" date="2005" name="Nat. Biotechnol.">
        <title>Complete genome sequence of the acetic acid bacterium Gluconobacter oxydans.</title>
        <authorList>
            <person name="Prust C."/>
            <person name="Hoffmeister M."/>
            <person name="Liesegang H."/>
            <person name="Wiezer A."/>
            <person name="Fricke W.F."/>
            <person name="Ehrenreich A."/>
            <person name="Gottschalk G."/>
            <person name="Deppenmeier U."/>
        </authorList>
    </citation>
    <scope>NUCLEOTIDE SEQUENCE [LARGE SCALE GENOMIC DNA]</scope>
    <source>
        <strain evidence="2 3">621H</strain>
    </source>
</reference>
<feature type="region of interest" description="Disordered" evidence="1">
    <location>
        <begin position="111"/>
        <end position="189"/>
    </location>
</feature>
<dbReference type="Proteomes" id="UP000006375">
    <property type="component" value="Chromosome"/>
</dbReference>
<proteinExistence type="predicted"/>
<feature type="compositionally biased region" description="Basic and acidic residues" evidence="1">
    <location>
        <begin position="78"/>
        <end position="87"/>
    </location>
</feature>
<sequence>MRPDLSATPDDEFDCDTQHHQQTDPGDPAVTGQKIGDDRCSKPHQQDREHKPRHKNPRMPDSSASHRQNIIETHGQIGHHDPQDGRAEARWGSFDVLVMFAATKLTIHLPADPQKQKATRQRQADHGKERCRQQGQTDTQDGRKTRSEQDGQTALPPFEIADGHPDHDGIVAGEGDVDQGDLAEGDQGVKQRVRGQGVILPKRGPCNIFVFGLRSLRKAPPRIRSSHGTPLQPSADDCHLVSRQPFSHLVRDRSPCLRSHGETG</sequence>
<dbReference type="STRING" id="290633.GOX2298"/>
<feature type="compositionally biased region" description="Basic and acidic residues" evidence="1">
    <location>
        <begin position="35"/>
        <end position="50"/>
    </location>
</feature>
<dbReference type="AlphaFoldDB" id="Q5FNL6"/>
<feature type="compositionally biased region" description="Basic and acidic residues" evidence="1">
    <location>
        <begin position="122"/>
        <end position="132"/>
    </location>
</feature>
<feature type="compositionally biased region" description="Acidic residues" evidence="1">
    <location>
        <begin position="175"/>
        <end position="184"/>
    </location>
</feature>
<evidence type="ECO:0000313" key="2">
    <source>
        <dbReference type="EMBL" id="AAW62031.1"/>
    </source>
</evidence>